<dbReference type="Gene3D" id="3.30.60.90">
    <property type="match status" value="1"/>
</dbReference>
<evidence type="ECO:0000259" key="12">
    <source>
        <dbReference type="PROSITE" id="PS50135"/>
    </source>
</evidence>
<accession>A0AAN9T385</accession>
<dbReference type="EMBL" id="JBBCAQ010000038">
    <property type="protein sequence ID" value="KAK7571959.1"/>
    <property type="molecule type" value="Genomic_DNA"/>
</dbReference>
<evidence type="ECO:0000256" key="1">
    <source>
        <dbReference type="ARBA" id="ARBA00004496"/>
    </source>
</evidence>
<dbReference type="CDD" id="cd02334">
    <property type="entry name" value="ZZ_dystrophin"/>
    <property type="match status" value="1"/>
</dbReference>
<dbReference type="Proteomes" id="UP001367676">
    <property type="component" value="Unassembled WGS sequence"/>
</dbReference>
<dbReference type="PROSITE" id="PS50135">
    <property type="entry name" value="ZF_ZZ_2"/>
    <property type="match status" value="1"/>
</dbReference>
<dbReference type="Gene3D" id="1.10.238.10">
    <property type="entry name" value="EF-hand"/>
    <property type="match status" value="2"/>
</dbReference>
<dbReference type="InterPro" id="IPR050774">
    <property type="entry name" value="KCMF1/Dystrophin"/>
</dbReference>
<feature type="region of interest" description="Disordered" evidence="11">
    <location>
        <begin position="495"/>
        <end position="534"/>
    </location>
</feature>
<dbReference type="InterPro" id="IPR000433">
    <property type="entry name" value="Znf_ZZ"/>
</dbReference>
<evidence type="ECO:0000256" key="2">
    <source>
        <dbReference type="ARBA" id="ARBA00009563"/>
    </source>
</evidence>
<dbReference type="AlphaFoldDB" id="A0AAN9T385"/>
<dbReference type="PANTHER" id="PTHR12268">
    <property type="entry name" value="E3 UBIQUITIN-PROTEIN LIGASE KCMF1"/>
    <property type="match status" value="1"/>
</dbReference>
<comment type="similarity">
    <text evidence="2 8">Belongs to the dystrophin family. Dystrobrevin subfamily.</text>
</comment>
<dbReference type="InterPro" id="IPR043145">
    <property type="entry name" value="Znf_ZZ_sf"/>
</dbReference>
<feature type="coiled-coil region" evidence="10">
    <location>
        <begin position="419"/>
        <end position="478"/>
    </location>
</feature>
<evidence type="ECO:0000256" key="8">
    <source>
        <dbReference type="PIRNR" id="PIRNR038204"/>
    </source>
</evidence>
<keyword evidence="14" id="KW-1185">Reference proteome</keyword>
<evidence type="ECO:0000256" key="6">
    <source>
        <dbReference type="ARBA" id="ARBA00022833"/>
    </source>
</evidence>
<keyword evidence="4" id="KW-0479">Metal-binding</keyword>
<feature type="compositionally biased region" description="Pro residues" evidence="11">
    <location>
        <begin position="513"/>
        <end position="524"/>
    </location>
</feature>
<evidence type="ECO:0000313" key="14">
    <source>
        <dbReference type="Proteomes" id="UP001367676"/>
    </source>
</evidence>
<evidence type="ECO:0000256" key="4">
    <source>
        <dbReference type="ARBA" id="ARBA00022723"/>
    </source>
</evidence>
<dbReference type="GO" id="GO:0046716">
    <property type="term" value="P:muscle cell cellular homeostasis"/>
    <property type="evidence" value="ECO:0007669"/>
    <property type="project" value="UniProtKB-ARBA"/>
</dbReference>
<dbReference type="GO" id="GO:0099536">
    <property type="term" value="P:synaptic signaling"/>
    <property type="evidence" value="ECO:0007669"/>
    <property type="project" value="TreeGrafter"/>
</dbReference>
<dbReference type="GO" id="GO:0016010">
    <property type="term" value="C:dystrophin-associated glycoprotein complex"/>
    <property type="evidence" value="ECO:0007669"/>
    <property type="project" value="UniProtKB-ARBA"/>
</dbReference>
<keyword evidence="3 8" id="KW-0963">Cytoplasm</keyword>
<dbReference type="GO" id="GO:0050804">
    <property type="term" value="P:modulation of chemical synaptic transmission"/>
    <property type="evidence" value="ECO:0007669"/>
    <property type="project" value="UniProtKB-ARBA"/>
</dbReference>
<name>A0AAN9T385_9HEMI</name>
<dbReference type="SUPFAM" id="SSF57850">
    <property type="entry name" value="RING/U-box"/>
    <property type="match status" value="1"/>
</dbReference>
<feature type="compositionally biased region" description="Low complexity" evidence="11">
    <location>
        <begin position="498"/>
        <end position="512"/>
    </location>
</feature>
<feature type="domain" description="ZZ-type" evidence="12">
    <location>
        <begin position="234"/>
        <end position="293"/>
    </location>
</feature>
<dbReference type="GO" id="GO:0045202">
    <property type="term" value="C:synapse"/>
    <property type="evidence" value="ECO:0007669"/>
    <property type="project" value="TreeGrafter"/>
</dbReference>
<dbReference type="GO" id="GO:0008270">
    <property type="term" value="F:zinc ion binding"/>
    <property type="evidence" value="ECO:0007669"/>
    <property type="project" value="UniProtKB-KW"/>
</dbReference>
<dbReference type="PROSITE" id="PS01357">
    <property type="entry name" value="ZF_ZZ_1"/>
    <property type="match status" value="1"/>
</dbReference>
<dbReference type="Pfam" id="PF09069">
    <property type="entry name" value="EF-hand_3"/>
    <property type="match status" value="1"/>
</dbReference>
<keyword evidence="6" id="KW-0862">Zinc</keyword>
<feature type="region of interest" description="Disordered" evidence="11">
    <location>
        <begin position="600"/>
        <end position="622"/>
    </location>
</feature>
<evidence type="ECO:0000313" key="13">
    <source>
        <dbReference type="EMBL" id="KAK7571959.1"/>
    </source>
</evidence>
<evidence type="ECO:0000256" key="9">
    <source>
        <dbReference type="PROSITE-ProRule" id="PRU00228"/>
    </source>
</evidence>
<sequence>MAVCGRPGEPRYFFVQELRAQNFDLIRFASYRTACKLRFIQKKTYLHSIDIWNVIESFRENGLNILDHQSEINVTRLEALVSNLYHNLNKRLPSQQQVSVESLSSLLLNWLLSAYGAEISGKIKVLSIKVALATMCAGKLMDKLRYIFSQICDGNGIMVMWKFNEYLQEILAIPAAVFESPSFPYTSQLANDIFPANSRITLNDFIDVMMSEPGPPCLVWFPLMHRLASVENVVHPISCDVCRRENFSGFRYRCQKCHNFQLCQDCFWRGRVASGHTLEDEVKEYTAYKSPSKQIGHTLRKSFRCVPDKGKSNIPRFPEETEKPINLSHIVPPSPLPAHNGFPETAAGSSPYDYNSLDSRSTLESIRKYTTLNANQVDDEHKLIARYAARLAAEVASVGRTTSEGSLSLDTSRAQRELIFQLENKNREIMKEIARLRKQQEAEEFGGLEENPALMNELRALRLRKNELETHLTTLQDSRKHLMVQLEGLMKLLKNHQPSPRSTPNSSPRSAKSPPPSRSAPPTPGGSAGHTLSSADALTGDVRSAFSGTPSNAGWKKFISDRQSAFSSNTFGPGGRSYRNDLHVAADSLTNAMSTLVRELNSDGSGDEDQTTNANIVKPLGE</sequence>
<dbReference type="InterPro" id="IPR015153">
    <property type="entry name" value="EF-hand_dom_typ1"/>
</dbReference>
<dbReference type="SUPFAM" id="SSF47473">
    <property type="entry name" value="EF-hand"/>
    <property type="match status" value="2"/>
</dbReference>
<dbReference type="PIRSF" id="PIRSF038204">
    <property type="entry name" value="Distrobrevin"/>
    <property type="match status" value="1"/>
</dbReference>
<reference evidence="13 14" key="1">
    <citation type="submission" date="2024-03" db="EMBL/GenBank/DDBJ databases">
        <title>Adaptation during the transition from Ophiocordyceps entomopathogen to insect associate is accompanied by gene loss and intensified selection.</title>
        <authorList>
            <person name="Ward C.M."/>
            <person name="Onetto C.A."/>
            <person name="Borneman A.R."/>
        </authorList>
    </citation>
    <scope>NUCLEOTIDE SEQUENCE [LARGE SCALE GENOMIC DNA]</scope>
    <source>
        <strain evidence="13">AWRI1</strain>
        <tissue evidence="13">Single Adult Female</tissue>
    </source>
</reference>
<organism evidence="13 14">
    <name type="scientific">Parthenolecanium corni</name>
    <dbReference type="NCBI Taxonomy" id="536013"/>
    <lineage>
        <taxon>Eukaryota</taxon>
        <taxon>Metazoa</taxon>
        <taxon>Ecdysozoa</taxon>
        <taxon>Arthropoda</taxon>
        <taxon>Hexapoda</taxon>
        <taxon>Insecta</taxon>
        <taxon>Pterygota</taxon>
        <taxon>Neoptera</taxon>
        <taxon>Paraneoptera</taxon>
        <taxon>Hemiptera</taxon>
        <taxon>Sternorrhyncha</taxon>
        <taxon>Coccoidea</taxon>
        <taxon>Coccidae</taxon>
        <taxon>Parthenolecanium</taxon>
    </lineage>
</organism>
<dbReference type="Pfam" id="PF09068">
    <property type="entry name" value="EF-hand_2"/>
    <property type="match status" value="1"/>
</dbReference>
<dbReference type="Pfam" id="PF00569">
    <property type="entry name" value="ZZ"/>
    <property type="match status" value="1"/>
</dbReference>
<dbReference type="InterPro" id="IPR011992">
    <property type="entry name" value="EF-hand-dom_pair"/>
</dbReference>
<evidence type="ECO:0000256" key="11">
    <source>
        <dbReference type="SAM" id="MobiDB-lite"/>
    </source>
</evidence>
<keyword evidence="5 9" id="KW-0863">Zinc-finger</keyword>
<dbReference type="InterPro" id="IPR015154">
    <property type="entry name" value="EF-hand_dom_typ2"/>
</dbReference>
<proteinExistence type="inferred from homology"/>
<gene>
    <name evidence="13" type="ORF">V9T40_014431</name>
</gene>
<evidence type="ECO:0000256" key="10">
    <source>
        <dbReference type="SAM" id="Coils"/>
    </source>
</evidence>
<evidence type="ECO:0000256" key="7">
    <source>
        <dbReference type="ARBA" id="ARBA00023054"/>
    </source>
</evidence>
<keyword evidence="7 10" id="KW-0175">Coiled coil</keyword>
<dbReference type="PANTHER" id="PTHR12268:SF27">
    <property type="entry name" value="DYSTROBREVIN, ISOFORM F"/>
    <property type="match status" value="1"/>
</dbReference>
<dbReference type="CDD" id="cd16244">
    <property type="entry name" value="EFh_DTN"/>
    <property type="match status" value="1"/>
</dbReference>
<dbReference type="GO" id="GO:0005737">
    <property type="term" value="C:cytoplasm"/>
    <property type="evidence" value="ECO:0007669"/>
    <property type="project" value="UniProtKB-SubCell"/>
</dbReference>
<evidence type="ECO:0000256" key="5">
    <source>
        <dbReference type="ARBA" id="ARBA00022771"/>
    </source>
</evidence>
<dbReference type="InterPro" id="IPR017432">
    <property type="entry name" value="Distrobrevin"/>
</dbReference>
<protein>
    <recommendedName>
        <fullName evidence="8">Dystrobrevin</fullName>
    </recommendedName>
</protein>
<evidence type="ECO:0000256" key="3">
    <source>
        <dbReference type="ARBA" id="ARBA00022490"/>
    </source>
</evidence>
<comment type="subcellular location">
    <subcellularLocation>
        <location evidence="1 8">Cytoplasm</location>
    </subcellularLocation>
</comment>
<comment type="caution">
    <text evidence="13">The sequence shown here is derived from an EMBL/GenBank/DDBJ whole genome shotgun (WGS) entry which is preliminary data.</text>
</comment>
<dbReference type="SMART" id="SM00291">
    <property type="entry name" value="ZnF_ZZ"/>
    <property type="match status" value="1"/>
</dbReference>